<dbReference type="Pfam" id="PF09900">
    <property type="entry name" value="DUF2127"/>
    <property type="match status" value="1"/>
</dbReference>
<dbReference type="KEGG" id="mik:FOE78_10595"/>
<evidence type="ECO:0000313" key="3">
    <source>
        <dbReference type="Proteomes" id="UP000319263"/>
    </source>
</evidence>
<sequence length="176" mass="20003">MARFHPRNWFDRVFELGIVLKGLDGAGELIAGTFLLLVRPATISHWVVILTRGELAEDPTDFIATHLVAAAHRLSADDLLFVSLYLLAHGLVKVVLVVAILRNQLWAFPWMIITLIAFICYQLYQIVVDPRISLVLLTIFDAVIVLLTWREYKIIRRRRAAETPVPSDDADHAHTR</sequence>
<feature type="transmembrane region" description="Helical" evidence="1">
    <location>
        <begin position="79"/>
        <end position="101"/>
    </location>
</feature>
<dbReference type="OrthoDB" id="8393979at2"/>
<feature type="transmembrane region" description="Helical" evidence="1">
    <location>
        <begin position="108"/>
        <end position="126"/>
    </location>
</feature>
<evidence type="ECO:0000313" key="2">
    <source>
        <dbReference type="EMBL" id="QDP96289.1"/>
    </source>
</evidence>
<organism evidence="2 3">
    <name type="scientific">Microlunatus elymi</name>
    <dbReference type="NCBI Taxonomy" id="2596828"/>
    <lineage>
        <taxon>Bacteria</taxon>
        <taxon>Bacillati</taxon>
        <taxon>Actinomycetota</taxon>
        <taxon>Actinomycetes</taxon>
        <taxon>Propionibacteriales</taxon>
        <taxon>Propionibacteriaceae</taxon>
        <taxon>Microlunatus</taxon>
    </lineage>
</organism>
<dbReference type="AlphaFoldDB" id="A0A516PYM4"/>
<dbReference type="RefSeq" id="WP_143986255.1">
    <property type="nucleotide sequence ID" value="NZ_CP041692.1"/>
</dbReference>
<dbReference type="InterPro" id="IPR021125">
    <property type="entry name" value="DUF2127"/>
</dbReference>
<feature type="transmembrane region" description="Helical" evidence="1">
    <location>
        <begin position="132"/>
        <end position="149"/>
    </location>
</feature>
<gene>
    <name evidence="2" type="ORF">FOE78_10595</name>
</gene>
<keyword evidence="1" id="KW-0812">Transmembrane</keyword>
<dbReference type="EMBL" id="CP041692">
    <property type="protein sequence ID" value="QDP96289.1"/>
    <property type="molecule type" value="Genomic_DNA"/>
</dbReference>
<keyword evidence="1" id="KW-1133">Transmembrane helix</keyword>
<evidence type="ECO:0000256" key="1">
    <source>
        <dbReference type="SAM" id="Phobius"/>
    </source>
</evidence>
<keyword evidence="1" id="KW-0472">Membrane</keyword>
<accession>A0A516PYM4</accession>
<protein>
    <submittedName>
        <fullName evidence="2">DUF2127 domain-containing protein</fullName>
    </submittedName>
</protein>
<dbReference type="Proteomes" id="UP000319263">
    <property type="component" value="Chromosome"/>
</dbReference>
<proteinExistence type="predicted"/>
<name>A0A516PYM4_9ACTN</name>
<keyword evidence="3" id="KW-1185">Reference proteome</keyword>
<reference evidence="2 3" key="1">
    <citation type="submission" date="2019-07" db="EMBL/GenBank/DDBJ databases">
        <title>Microlunatus dokdonensis sp. nov. isolated from the rhizospheric soil of the wild plant Elymus tsukushiensis.</title>
        <authorList>
            <person name="Ghim S.-Y."/>
            <person name="Hwang Y.-J."/>
            <person name="Son J.-S."/>
            <person name="Shin J.-H."/>
        </authorList>
    </citation>
    <scope>NUCLEOTIDE SEQUENCE [LARGE SCALE GENOMIC DNA]</scope>
    <source>
        <strain evidence="2 3">KUDC0627</strain>
    </source>
</reference>